<proteinExistence type="predicted"/>
<evidence type="ECO:0000313" key="7">
    <source>
        <dbReference type="Proteomes" id="UP000199233"/>
    </source>
</evidence>
<gene>
    <name evidence="6" type="ORF">SAMN04488038_102252</name>
</gene>
<name>A0A1H9BW46_9GAMM</name>
<organism evidence="6 7">
    <name type="scientific">Solimonas aquatica</name>
    <dbReference type="NCBI Taxonomy" id="489703"/>
    <lineage>
        <taxon>Bacteria</taxon>
        <taxon>Pseudomonadati</taxon>
        <taxon>Pseudomonadota</taxon>
        <taxon>Gammaproteobacteria</taxon>
        <taxon>Nevskiales</taxon>
        <taxon>Nevskiaceae</taxon>
        <taxon>Solimonas</taxon>
    </lineage>
</organism>
<dbReference type="AlphaFoldDB" id="A0A1H9BW46"/>
<dbReference type="InterPro" id="IPR006094">
    <property type="entry name" value="Oxid_FAD_bind_N"/>
</dbReference>
<reference evidence="7" key="1">
    <citation type="submission" date="2016-10" db="EMBL/GenBank/DDBJ databases">
        <authorList>
            <person name="Varghese N."/>
            <person name="Submissions S."/>
        </authorList>
    </citation>
    <scope>NUCLEOTIDE SEQUENCE [LARGE SCALE GENOMIC DNA]</scope>
    <source>
        <strain evidence="7">DSM 25927</strain>
    </source>
</reference>
<feature type="domain" description="FAD-binding PCMH-type" evidence="5">
    <location>
        <begin position="32"/>
        <end position="253"/>
    </location>
</feature>
<dbReference type="InterPro" id="IPR004113">
    <property type="entry name" value="FAD-bd_oxidored_4_C"/>
</dbReference>
<dbReference type="InterPro" id="IPR016169">
    <property type="entry name" value="FAD-bd_PCMH_sub2"/>
</dbReference>
<comment type="cofactor">
    <cofactor evidence="1">
        <name>FAD</name>
        <dbReference type="ChEBI" id="CHEBI:57692"/>
    </cofactor>
</comment>
<dbReference type="Gene3D" id="3.30.465.10">
    <property type="match status" value="1"/>
</dbReference>
<evidence type="ECO:0000256" key="1">
    <source>
        <dbReference type="ARBA" id="ARBA00001974"/>
    </source>
</evidence>
<dbReference type="Pfam" id="PF01565">
    <property type="entry name" value="FAD_binding_4"/>
    <property type="match status" value="1"/>
</dbReference>
<dbReference type="InterPro" id="IPR051264">
    <property type="entry name" value="FAD-oxidored/transferase_4"/>
</dbReference>
<dbReference type="STRING" id="489703.SAMN04488038_102252"/>
<dbReference type="GO" id="GO:0022904">
    <property type="term" value="P:respiratory electron transport chain"/>
    <property type="evidence" value="ECO:0007669"/>
    <property type="project" value="TreeGrafter"/>
</dbReference>
<evidence type="ECO:0000256" key="3">
    <source>
        <dbReference type="ARBA" id="ARBA00022827"/>
    </source>
</evidence>
<dbReference type="InterPro" id="IPR016167">
    <property type="entry name" value="FAD-bd_PCMH_sub1"/>
</dbReference>
<dbReference type="GO" id="GO:0071949">
    <property type="term" value="F:FAD binding"/>
    <property type="evidence" value="ECO:0007669"/>
    <property type="project" value="InterPro"/>
</dbReference>
<evidence type="ECO:0000259" key="5">
    <source>
        <dbReference type="PROSITE" id="PS51387"/>
    </source>
</evidence>
<evidence type="ECO:0000256" key="4">
    <source>
        <dbReference type="ARBA" id="ARBA00023002"/>
    </source>
</evidence>
<protein>
    <submittedName>
        <fullName evidence="6">FAD/FMN-containing dehydrogenase</fullName>
    </submittedName>
</protein>
<accession>A0A1H9BW46</accession>
<dbReference type="PANTHER" id="PTHR43716">
    <property type="entry name" value="D-2-HYDROXYGLUTARATE DEHYDROGENASE, MITOCHONDRIAL"/>
    <property type="match status" value="1"/>
</dbReference>
<dbReference type="InterPro" id="IPR036318">
    <property type="entry name" value="FAD-bd_PCMH-like_sf"/>
</dbReference>
<evidence type="ECO:0000256" key="2">
    <source>
        <dbReference type="ARBA" id="ARBA00022630"/>
    </source>
</evidence>
<dbReference type="SUPFAM" id="SSF55103">
    <property type="entry name" value="FAD-linked oxidases, C-terminal domain"/>
    <property type="match status" value="1"/>
</dbReference>
<dbReference type="Gene3D" id="3.30.70.2190">
    <property type="match status" value="1"/>
</dbReference>
<dbReference type="Proteomes" id="UP000199233">
    <property type="component" value="Unassembled WGS sequence"/>
</dbReference>
<keyword evidence="3" id="KW-0274">FAD</keyword>
<dbReference type="InterPro" id="IPR016166">
    <property type="entry name" value="FAD-bd_PCMH"/>
</dbReference>
<keyword evidence="7" id="KW-1185">Reference proteome</keyword>
<keyword evidence="4" id="KW-0560">Oxidoreductase</keyword>
<dbReference type="GO" id="GO:0016491">
    <property type="term" value="F:oxidoreductase activity"/>
    <property type="evidence" value="ECO:0007669"/>
    <property type="project" value="UniProtKB-KW"/>
</dbReference>
<dbReference type="PROSITE" id="PS51387">
    <property type="entry name" value="FAD_PCMH"/>
    <property type="match status" value="1"/>
</dbReference>
<dbReference type="SUPFAM" id="SSF56176">
    <property type="entry name" value="FAD-binding/transporter-associated domain-like"/>
    <property type="match status" value="1"/>
</dbReference>
<dbReference type="Gene3D" id="3.30.70.2740">
    <property type="match status" value="1"/>
</dbReference>
<dbReference type="PANTHER" id="PTHR43716:SF1">
    <property type="entry name" value="D-2-HYDROXYGLUTARATE DEHYDROGENASE, MITOCHONDRIAL"/>
    <property type="match status" value="1"/>
</dbReference>
<sequence length="512" mass="54511">MSIVDLLCGEFGARCLTQPEQLARYEIPERGPRGTALAALLPADEAELQRALALANAEGFAYVLSAGRTGLVEAQRPQGEVVLSLERFSRPLALELADGSRCELASSPSLAAARQHLYEWWLVQGKPGLDHAVLHAEAALTIDAANELLEPLGWMFPLELGASAAATVGACVANGSAGANAVCYGTAAHMAHGAAGFWGRAEATPVFSGAAWAQPASDVLAIDSTRLDLRQGLIGTQGILGVITRVGLRLHAIPVQREAALLPLADMNSAMQLFKLARQTFGPDIEEFEFLSRSSLALVKQLHGDGLRLPIAENIDAPYYALLQLKSVVHDDDLAGRLYAFLSGPAGFADEAIGYAPLKNLKRIRHSVTEASNARMRALGGGRLSFDTATPVASFGAYLDRLAQELTALAPDLEFIAFGHAGIGGAHLHLLGTAARPVAAMSDELVRTVFDVTAAHGGTFSAEHGVGPKWAEEFLRRVPEQRLAELAEAKRTYDPGLVLQPRSFGMERLLKQ</sequence>
<dbReference type="Pfam" id="PF02913">
    <property type="entry name" value="FAD-oxidase_C"/>
    <property type="match status" value="1"/>
</dbReference>
<evidence type="ECO:0000313" key="6">
    <source>
        <dbReference type="EMBL" id="SEP93185.1"/>
    </source>
</evidence>
<dbReference type="InterPro" id="IPR016164">
    <property type="entry name" value="FAD-linked_Oxase-like_C"/>
</dbReference>
<dbReference type="EMBL" id="FOFS01000002">
    <property type="protein sequence ID" value="SEP93185.1"/>
    <property type="molecule type" value="Genomic_DNA"/>
</dbReference>
<dbReference type="Gene3D" id="3.30.43.10">
    <property type="entry name" value="Uridine Diphospho-n-acetylenolpyruvylglucosamine Reductase, domain 2"/>
    <property type="match status" value="1"/>
</dbReference>
<keyword evidence="2" id="KW-0285">Flavoprotein</keyword>